<evidence type="ECO:0008006" key="3">
    <source>
        <dbReference type="Google" id="ProtNLM"/>
    </source>
</evidence>
<comment type="caution">
    <text evidence="1">The sequence shown here is derived from an EMBL/GenBank/DDBJ whole genome shotgun (WGS) entry which is preliminary data.</text>
</comment>
<dbReference type="STRING" id="1423776.FD04_GL002122"/>
<dbReference type="PATRIC" id="fig|1423776.4.peg.2149"/>
<evidence type="ECO:0000313" key="1">
    <source>
        <dbReference type="EMBL" id="KRK97260.1"/>
    </source>
</evidence>
<dbReference type="AlphaFoldDB" id="A0A0R1LMX7"/>
<evidence type="ECO:0000313" key="2">
    <source>
        <dbReference type="Proteomes" id="UP000051160"/>
    </source>
</evidence>
<keyword evidence="2" id="KW-1185">Reference proteome</keyword>
<dbReference type="Proteomes" id="UP000051160">
    <property type="component" value="Unassembled WGS sequence"/>
</dbReference>
<organism evidence="1 2">
    <name type="scientific">Secundilactobacillus odoratitofui DSM 19909 = JCM 15043</name>
    <dbReference type="NCBI Taxonomy" id="1423776"/>
    <lineage>
        <taxon>Bacteria</taxon>
        <taxon>Bacillati</taxon>
        <taxon>Bacillota</taxon>
        <taxon>Bacilli</taxon>
        <taxon>Lactobacillales</taxon>
        <taxon>Lactobacillaceae</taxon>
        <taxon>Secundilactobacillus</taxon>
    </lineage>
</organism>
<gene>
    <name evidence="1" type="ORF">FD04_GL002122</name>
</gene>
<reference evidence="1 2" key="1">
    <citation type="journal article" date="2015" name="Genome Announc.">
        <title>Expanding the biotechnology potential of lactobacilli through comparative genomics of 213 strains and associated genera.</title>
        <authorList>
            <person name="Sun Z."/>
            <person name="Harris H.M."/>
            <person name="McCann A."/>
            <person name="Guo C."/>
            <person name="Argimon S."/>
            <person name="Zhang W."/>
            <person name="Yang X."/>
            <person name="Jeffery I.B."/>
            <person name="Cooney J.C."/>
            <person name="Kagawa T.F."/>
            <person name="Liu W."/>
            <person name="Song Y."/>
            <person name="Salvetti E."/>
            <person name="Wrobel A."/>
            <person name="Rasinkangas P."/>
            <person name="Parkhill J."/>
            <person name="Rea M.C."/>
            <person name="O'Sullivan O."/>
            <person name="Ritari J."/>
            <person name="Douillard F.P."/>
            <person name="Paul Ross R."/>
            <person name="Yang R."/>
            <person name="Briner A.E."/>
            <person name="Felis G.E."/>
            <person name="de Vos W.M."/>
            <person name="Barrangou R."/>
            <person name="Klaenhammer T.R."/>
            <person name="Caufield P.W."/>
            <person name="Cui Y."/>
            <person name="Zhang H."/>
            <person name="O'Toole P.W."/>
        </authorList>
    </citation>
    <scope>NUCLEOTIDE SEQUENCE [LARGE SCALE GENOMIC DNA]</scope>
    <source>
        <strain evidence="1 2">DSM 19909</strain>
    </source>
</reference>
<accession>A0A0R1LMX7</accession>
<sequence>MLEMLVTLIIVAAILLLTSMNSRQFQQRQIDLERHFWQTFDNYWQQALFTARHEHRETVIRMTGTDAITFRSNRKTQTLKLPDSMSVKGDYRLTIRKDATISPQTVTLLSSAGNWRYKMIIQMGWGIYRIERETY</sequence>
<protein>
    <recommendedName>
        <fullName evidence="3">Competence protein ComGD</fullName>
    </recommendedName>
</protein>
<name>A0A0R1LMX7_9LACO</name>
<dbReference type="EMBL" id="AZEE01000030">
    <property type="protein sequence ID" value="KRK97260.1"/>
    <property type="molecule type" value="Genomic_DNA"/>
</dbReference>
<proteinExistence type="predicted"/>